<proteinExistence type="predicted"/>
<dbReference type="OrthoDB" id="4062651at2759"/>
<keyword evidence="2" id="KW-1185">Reference proteome</keyword>
<name>A0A9P4PPZ6_9PLEO</name>
<dbReference type="AlphaFoldDB" id="A0A9P4PPZ6"/>
<organism evidence="1 2">
    <name type="scientific">Karstenula rhodostoma CBS 690.94</name>
    <dbReference type="NCBI Taxonomy" id="1392251"/>
    <lineage>
        <taxon>Eukaryota</taxon>
        <taxon>Fungi</taxon>
        <taxon>Dikarya</taxon>
        <taxon>Ascomycota</taxon>
        <taxon>Pezizomycotina</taxon>
        <taxon>Dothideomycetes</taxon>
        <taxon>Pleosporomycetidae</taxon>
        <taxon>Pleosporales</taxon>
        <taxon>Massarineae</taxon>
        <taxon>Didymosphaeriaceae</taxon>
        <taxon>Karstenula</taxon>
    </lineage>
</organism>
<reference evidence="1" key="1">
    <citation type="journal article" date="2020" name="Stud. Mycol.">
        <title>101 Dothideomycetes genomes: a test case for predicting lifestyles and emergence of pathogens.</title>
        <authorList>
            <person name="Haridas S."/>
            <person name="Albert R."/>
            <person name="Binder M."/>
            <person name="Bloem J."/>
            <person name="Labutti K."/>
            <person name="Salamov A."/>
            <person name="Andreopoulos B."/>
            <person name="Baker S."/>
            <person name="Barry K."/>
            <person name="Bills G."/>
            <person name="Bluhm B."/>
            <person name="Cannon C."/>
            <person name="Castanera R."/>
            <person name="Culley D."/>
            <person name="Daum C."/>
            <person name="Ezra D."/>
            <person name="Gonzalez J."/>
            <person name="Henrissat B."/>
            <person name="Kuo A."/>
            <person name="Liang C."/>
            <person name="Lipzen A."/>
            <person name="Lutzoni F."/>
            <person name="Magnuson J."/>
            <person name="Mondo S."/>
            <person name="Nolan M."/>
            <person name="Ohm R."/>
            <person name="Pangilinan J."/>
            <person name="Park H.-J."/>
            <person name="Ramirez L."/>
            <person name="Alfaro M."/>
            <person name="Sun H."/>
            <person name="Tritt A."/>
            <person name="Yoshinaga Y."/>
            <person name="Zwiers L.-H."/>
            <person name="Turgeon B."/>
            <person name="Goodwin S."/>
            <person name="Spatafora J."/>
            <person name="Crous P."/>
            <person name="Grigoriev I."/>
        </authorList>
    </citation>
    <scope>NUCLEOTIDE SEQUENCE</scope>
    <source>
        <strain evidence="1">CBS 690.94</strain>
    </source>
</reference>
<protein>
    <submittedName>
        <fullName evidence="1">Uncharacterized protein</fullName>
    </submittedName>
</protein>
<accession>A0A9P4PPZ6</accession>
<comment type="caution">
    <text evidence="1">The sequence shown here is derived from an EMBL/GenBank/DDBJ whole genome shotgun (WGS) entry which is preliminary data.</text>
</comment>
<dbReference type="Proteomes" id="UP000799764">
    <property type="component" value="Unassembled WGS sequence"/>
</dbReference>
<dbReference type="EMBL" id="MU001497">
    <property type="protein sequence ID" value="KAF2446864.1"/>
    <property type="molecule type" value="Genomic_DNA"/>
</dbReference>
<sequence length="160" mass="17642">MVLNAAFATDENVAQNLQDIMADIEDAITLSKSTSNERWQPNMGGVERHTVLRECGPYPRPRSAPAISSSTGNARAKPLERLDYSFHSRRVGSYSYAEVAEIIRLLEICSIPGAAKVPRTYIVLRRMQRSDMFERIVAAGISDNQFPASADGLPNSLSLD</sequence>
<evidence type="ECO:0000313" key="2">
    <source>
        <dbReference type="Proteomes" id="UP000799764"/>
    </source>
</evidence>
<evidence type="ECO:0000313" key="1">
    <source>
        <dbReference type="EMBL" id="KAF2446864.1"/>
    </source>
</evidence>
<gene>
    <name evidence="1" type="ORF">P171DRAFT_442089</name>
</gene>